<dbReference type="SUPFAM" id="SSF46785">
    <property type="entry name" value="Winged helix' DNA-binding domain"/>
    <property type="match status" value="1"/>
</dbReference>
<feature type="domain" description="Cyclic nucleotide-binding" evidence="4">
    <location>
        <begin position="20"/>
        <end position="122"/>
    </location>
</feature>
<dbReference type="SMART" id="SM00100">
    <property type="entry name" value="cNMP"/>
    <property type="match status" value="1"/>
</dbReference>
<evidence type="ECO:0000259" key="4">
    <source>
        <dbReference type="PROSITE" id="PS50042"/>
    </source>
</evidence>
<feature type="domain" description="HTH crp-type" evidence="5">
    <location>
        <begin position="154"/>
        <end position="219"/>
    </location>
</feature>
<dbReference type="InterPro" id="IPR000595">
    <property type="entry name" value="cNMP-bd_dom"/>
</dbReference>
<dbReference type="GO" id="GO:0003677">
    <property type="term" value="F:DNA binding"/>
    <property type="evidence" value="ECO:0007669"/>
    <property type="project" value="UniProtKB-KW"/>
</dbReference>
<dbReference type="PROSITE" id="PS51063">
    <property type="entry name" value="HTH_CRP_2"/>
    <property type="match status" value="1"/>
</dbReference>
<dbReference type="Pfam" id="PF00027">
    <property type="entry name" value="cNMP_binding"/>
    <property type="match status" value="1"/>
</dbReference>
<dbReference type="Gene3D" id="2.60.120.10">
    <property type="entry name" value="Jelly Rolls"/>
    <property type="match status" value="1"/>
</dbReference>
<dbReference type="RefSeq" id="WP_155316345.1">
    <property type="nucleotide sequence ID" value="NZ_AP021874.1"/>
</dbReference>
<dbReference type="InterPro" id="IPR014710">
    <property type="entry name" value="RmlC-like_jellyroll"/>
</dbReference>
<dbReference type="PROSITE" id="PS50042">
    <property type="entry name" value="CNMP_BINDING_3"/>
    <property type="match status" value="1"/>
</dbReference>
<dbReference type="PANTHER" id="PTHR24567">
    <property type="entry name" value="CRP FAMILY TRANSCRIPTIONAL REGULATORY PROTEIN"/>
    <property type="match status" value="1"/>
</dbReference>
<reference evidence="6 7" key="1">
    <citation type="submission" date="2019-11" db="EMBL/GenBank/DDBJ databases">
        <title>Comparative genomics of hydrocarbon-degrading Desulfosarcina strains.</title>
        <authorList>
            <person name="Watanabe M."/>
            <person name="Kojima H."/>
            <person name="Fukui M."/>
        </authorList>
    </citation>
    <scope>NUCLEOTIDE SEQUENCE [LARGE SCALE GENOMIC DNA]</scope>
    <source>
        <strain evidence="6 7">PL12</strain>
    </source>
</reference>
<dbReference type="GO" id="GO:0003700">
    <property type="term" value="F:DNA-binding transcription factor activity"/>
    <property type="evidence" value="ECO:0007669"/>
    <property type="project" value="TreeGrafter"/>
</dbReference>
<evidence type="ECO:0000256" key="1">
    <source>
        <dbReference type="ARBA" id="ARBA00023015"/>
    </source>
</evidence>
<organism evidence="6 7">
    <name type="scientific">Desulfosarcina alkanivorans</name>
    <dbReference type="NCBI Taxonomy" id="571177"/>
    <lineage>
        <taxon>Bacteria</taxon>
        <taxon>Pseudomonadati</taxon>
        <taxon>Thermodesulfobacteriota</taxon>
        <taxon>Desulfobacteria</taxon>
        <taxon>Desulfobacterales</taxon>
        <taxon>Desulfosarcinaceae</taxon>
        <taxon>Desulfosarcina</taxon>
    </lineage>
</organism>
<dbReference type="KEGG" id="dalk:DSCA_20860"/>
<proteinExistence type="predicted"/>
<keyword evidence="1" id="KW-0805">Transcription regulation</keyword>
<keyword evidence="2" id="KW-0238">DNA-binding</keyword>
<dbReference type="CDD" id="cd00038">
    <property type="entry name" value="CAP_ED"/>
    <property type="match status" value="1"/>
</dbReference>
<evidence type="ECO:0000256" key="3">
    <source>
        <dbReference type="ARBA" id="ARBA00023163"/>
    </source>
</evidence>
<dbReference type="InterPro" id="IPR018490">
    <property type="entry name" value="cNMP-bd_dom_sf"/>
</dbReference>
<dbReference type="InterPro" id="IPR036390">
    <property type="entry name" value="WH_DNA-bd_sf"/>
</dbReference>
<dbReference type="Pfam" id="PF13545">
    <property type="entry name" value="HTH_Crp_2"/>
    <property type="match status" value="1"/>
</dbReference>
<dbReference type="Gene3D" id="1.10.10.10">
    <property type="entry name" value="Winged helix-like DNA-binding domain superfamily/Winged helix DNA-binding domain"/>
    <property type="match status" value="1"/>
</dbReference>
<evidence type="ECO:0000313" key="6">
    <source>
        <dbReference type="EMBL" id="BBO68156.1"/>
    </source>
</evidence>
<dbReference type="Proteomes" id="UP000427906">
    <property type="component" value="Chromosome"/>
</dbReference>
<evidence type="ECO:0000313" key="7">
    <source>
        <dbReference type="Proteomes" id="UP000427906"/>
    </source>
</evidence>
<sequence>MKTDPESLGRKIALFRNANLFKELSPKAHLDLAEMAARQHYEKNDIIFQAQEPCDVFTIVEKGLVRVCRYSATGKRLTYLLAGPGEPLNLIGPFTGASRDYVAESCTDTVIMSIERKAFAKFSLGHPQLIIAIIEILGQAVDSSNSRILDMQDKKVIQRLKRVLHTLSEKFGPVLNFTAMEIADLASTTTESALRVLSDLRQEGIIEKSRGQIDILKPEALIDPESEDLWI</sequence>
<evidence type="ECO:0000256" key="2">
    <source>
        <dbReference type="ARBA" id="ARBA00023125"/>
    </source>
</evidence>
<evidence type="ECO:0000259" key="5">
    <source>
        <dbReference type="PROSITE" id="PS51063"/>
    </source>
</evidence>
<protein>
    <submittedName>
        <fullName evidence="6">Cyclic nucleotide-binding protein</fullName>
    </submittedName>
</protein>
<name>A0A5K7YGF3_9BACT</name>
<dbReference type="PANTHER" id="PTHR24567:SF26">
    <property type="entry name" value="REGULATORY PROTEIN YEIL"/>
    <property type="match status" value="1"/>
</dbReference>
<dbReference type="InterPro" id="IPR036388">
    <property type="entry name" value="WH-like_DNA-bd_sf"/>
</dbReference>
<dbReference type="OrthoDB" id="5422810at2"/>
<dbReference type="InterPro" id="IPR050397">
    <property type="entry name" value="Env_Response_Regulators"/>
</dbReference>
<dbReference type="GO" id="GO:0005829">
    <property type="term" value="C:cytosol"/>
    <property type="evidence" value="ECO:0007669"/>
    <property type="project" value="TreeGrafter"/>
</dbReference>
<dbReference type="SUPFAM" id="SSF51206">
    <property type="entry name" value="cAMP-binding domain-like"/>
    <property type="match status" value="1"/>
</dbReference>
<dbReference type="InterPro" id="IPR012318">
    <property type="entry name" value="HTH_CRP"/>
</dbReference>
<gene>
    <name evidence="6" type="ORF">DSCA_20860</name>
</gene>
<accession>A0A5K7YGF3</accession>
<keyword evidence="3" id="KW-0804">Transcription</keyword>
<dbReference type="AlphaFoldDB" id="A0A5K7YGF3"/>
<dbReference type="EMBL" id="AP021874">
    <property type="protein sequence ID" value="BBO68156.1"/>
    <property type="molecule type" value="Genomic_DNA"/>
</dbReference>
<keyword evidence="7" id="KW-1185">Reference proteome</keyword>